<keyword evidence="2" id="KW-1185">Reference proteome</keyword>
<organism evidence="1 2">
    <name type="scientific">Chryseobacterium arachidis</name>
    <dbReference type="NCBI Taxonomy" id="1416778"/>
    <lineage>
        <taxon>Bacteria</taxon>
        <taxon>Pseudomonadati</taxon>
        <taxon>Bacteroidota</taxon>
        <taxon>Flavobacteriia</taxon>
        <taxon>Flavobacteriales</taxon>
        <taxon>Weeksellaceae</taxon>
        <taxon>Chryseobacterium group</taxon>
        <taxon>Chryseobacterium</taxon>
    </lineage>
</organism>
<dbReference type="Proteomes" id="UP000184518">
    <property type="component" value="Unassembled WGS sequence"/>
</dbReference>
<dbReference type="STRING" id="1416778.SAMN05443633_12230"/>
<protein>
    <submittedName>
        <fullName evidence="1">Uncharacterized protein</fullName>
    </submittedName>
</protein>
<sequence>MKYSEQIISDMLKQNKFLLIILFSLILLINCSDKNKEKCNPNRPLSFINIYSEKTIGSIKVYQYKNNVLKDSMSFIAVKKNNADYAFSKDGSDYSIELKKTYTFTDKFKVLIDQKEYILKDFKVSPSKVGTNYQKENLCEVQEYSVNGKVMKSNSVLISLGKD</sequence>
<dbReference type="AlphaFoldDB" id="A0A1M5MI67"/>
<reference evidence="2" key="1">
    <citation type="submission" date="2016-11" db="EMBL/GenBank/DDBJ databases">
        <authorList>
            <person name="Varghese N."/>
            <person name="Submissions S."/>
        </authorList>
    </citation>
    <scope>NUCLEOTIDE SEQUENCE [LARGE SCALE GENOMIC DNA]</scope>
    <source>
        <strain evidence="2">DSM 27619</strain>
    </source>
</reference>
<gene>
    <name evidence="1" type="ORF">SAMN05443633_12230</name>
</gene>
<accession>A0A1M5MI67</accession>
<proteinExistence type="predicted"/>
<name>A0A1M5MI67_9FLAO</name>
<evidence type="ECO:0000313" key="2">
    <source>
        <dbReference type="Proteomes" id="UP000184518"/>
    </source>
</evidence>
<dbReference type="RefSeq" id="WP_378158051.1">
    <property type="nucleotide sequence ID" value="NZ_JBHSOO010000001.1"/>
</dbReference>
<dbReference type="EMBL" id="FQUT01000022">
    <property type="protein sequence ID" value="SHG76822.1"/>
    <property type="molecule type" value="Genomic_DNA"/>
</dbReference>
<evidence type="ECO:0000313" key="1">
    <source>
        <dbReference type="EMBL" id="SHG76822.1"/>
    </source>
</evidence>